<keyword evidence="3 4" id="KW-0411">Iron-sulfur</keyword>
<accession>A0A3M2L5J3</accession>
<evidence type="ECO:0000313" key="7">
    <source>
        <dbReference type="Proteomes" id="UP000278673"/>
    </source>
</evidence>
<dbReference type="AlphaFoldDB" id="A0A3M2L5J3"/>
<keyword evidence="1 4" id="KW-0479">Metal-binding</keyword>
<dbReference type="GO" id="GO:0005506">
    <property type="term" value="F:iron ion binding"/>
    <property type="evidence" value="ECO:0007669"/>
    <property type="project" value="UniProtKB-UniRule"/>
</dbReference>
<dbReference type="SUPFAM" id="SSF54862">
    <property type="entry name" value="4Fe-4S ferredoxins"/>
    <property type="match status" value="1"/>
</dbReference>
<dbReference type="Gene3D" id="3.30.70.20">
    <property type="match status" value="1"/>
</dbReference>
<keyword evidence="4" id="KW-0813">Transport</keyword>
<dbReference type="GO" id="GO:0051536">
    <property type="term" value="F:iron-sulfur cluster binding"/>
    <property type="evidence" value="ECO:0007669"/>
    <property type="project" value="UniProtKB-KW"/>
</dbReference>
<evidence type="ECO:0000313" key="6">
    <source>
        <dbReference type="EMBL" id="RMI31990.1"/>
    </source>
</evidence>
<gene>
    <name evidence="6" type="ORF">EBN88_25515</name>
</gene>
<dbReference type="PROSITE" id="PS51379">
    <property type="entry name" value="4FE4S_FER_2"/>
    <property type="match status" value="1"/>
</dbReference>
<dbReference type="InterPro" id="IPR017896">
    <property type="entry name" value="4Fe4S_Fe-S-bd"/>
</dbReference>
<dbReference type="Pfam" id="PF13370">
    <property type="entry name" value="Fer4_13"/>
    <property type="match status" value="1"/>
</dbReference>
<evidence type="ECO:0000259" key="5">
    <source>
        <dbReference type="PROSITE" id="PS51379"/>
    </source>
</evidence>
<dbReference type="InterPro" id="IPR001080">
    <property type="entry name" value="3Fe4S_ferredoxin"/>
</dbReference>
<proteinExistence type="predicted"/>
<keyword evidence="7" id="KW-1185">Reference proteome</keyword>
<evidence type="ECO:0000256" key="2">
    <source>
        <dbReference type="ARBA" id="ARBA00023004"/>
    </source>
</evidence>
<comment type="function">
    <text evidence="4">Ferredoxins are iron-sulfur proteins that transfer electrons in a wide variety of metabolic reactions.</text>
</comment>
<dbReference type="PRINTS" id="PR00352">
    <property type="entry name" value="3FE4SFRDOXIN"/>
</dbReference>
<name>A0A3M2L5J3_9ACTN</name>
<organism evidence="6 7">
    <name type="scientific">Streptomyces triticirhizae</name>
    <dbReference type="NCBI Taxonomy" id="2483353"/>
    <lineage>
        <taxon>Bacteria</taxon>
        <taxon>Bacillati</taxon>
        <taxon>Actinomycetota</taxon>
        <taxon>Actinomycetes</taxon>
        <taxon>Kitasatosporales</taxon>
        <taxon>Streptomycetaceae</taxon>
        <taxon>Streptomyces</taxon>
    </lineage>
</organism>
<sequence length="78" mass="8104">MDEKTATRYRVTVAEDVCIGSGSCIAAAPTFFDWGDGHAARARAELVSPDEAVLDCAECCPVGAITVTDEATGRTLAP</sequence>
<comment type="caution">
    <text evidence="6">The sequence shown here is derived from an EMBL/GenBank/DDBJ whole genome shotgun (WGS) entry which is preliminary data.</text>
</comment>
<evidence type="ECO:0000256" key="4">
    <source>
        <dbReference type="RuleBase" id="RU368020"/>
    </source>
</evidence>
<dbReference type="Proteomes" id="UP000278673">
    <property type="component" value="Unassembled WGS sequence"/>
</dbReference>
<dbReference type="RefSeq" id="WP_122399410.1">
    <property type="nucleotide sequence ID" value="NZ_RFFJ01000211.1"/>
</dbReference>
<dbReference type="GO" id="GO:0009055">
    <property type="term" value="F:electron transfer activity"/>
    <property type="evidence" value="ECO:0007669"/>
    <property type="project" value="UniProtKB-UniRule"/>
</dbReference>
<reference evidence="6 7" key="1">
    <citation type="submission" date="2018-10" db="EMBL/GenBank/DDBJ databases">
        <title>Isolation, diversity and antifungal activity of actinobacteria from wheat.</title>
        <authorList>
            <person name="Han C."/>
        </authorList>
    </citation>
    <scope>NUCLEOTIDE SEQUENCE [LARGE SCALE GENOMIC DNA]</scope>
    <source>
        <strain evidence="6 7">NEAU-YY642</strain>
    </source>
</reference>
<dbReference type="EMBL" id="RFFJ01000211">
    <property type="protein sequence ID" value="RMI31990.1"/>
    <property type="molecule type" value="Genomic_DNA"/>
</dbReference>
<keyword evidence="2 4" id="KW-0408">Iron</keyword>
<keyword evidence="4" id="KW-0249">Electron transport</keyword>
<protein>
    <recommendedName>
        <fullName evidence="4">Ferredoxin</fullName>
    </recommendedName>
</protein>
<feature type="domain" description="4Fe-4S ferredoxin-type" evidence="5">
    <location>
        <begin position="9"/>
        <end position="37"/>
    </location>
</feature>
<evidence type="ECO:0000256" key="1">
    <source>
        <dbReference type="ARBA" id="ARBA00022723"/>
    </source>
</evidence>
<evidence type="ECO:0000256" key="3">
    <source>
        <dbReference type="ARBA" id="ARBA00023014"/>
    </source>
</evidence>